<comment type="caution">
    <text evidence="14">The sequence shown here is derived from an EMBL/GenBank/DDBJ whole genome shotgun (WGS) entry which is preliminary data.</text>
</comment>
<keyword evidence="15" id="KW-1185">Reference proteome</keyword>
<dbReference type="RefSeq" id="WP_114695118.1">
    <property type="nucleotide sequence ID" value="NZ_QQOH01000002.1"/>
</dbReference>
<evidence type="ECO:0000256" key="6">
    <source>
        <dbReference type="ARBA" id="ARBA00020416"/>
    </source>
</evidence>
<comment type="subunit">
    <text evidence="4">Homodimer.</text>
</comment>
<dbReference type="Proteomes" id="UP000253769">
    <property type="component" value="Unassembled WGS sequence"/>
</dbReference>
<dbReference type="EC" id="3.6.1.11" evidence="5"/>
<feature type="domain" description="Ppx/GppA phosphatase C-terminal" evidence="13">
    <location>
        <begin position="331"/>
        <end position="500"/>
    </location>
</feature>
<evidence type="ECO:0000313" key="14">
    <source>
        <dbReference type="EMBL" id="RDE22493.1"/>
    </source>
</evidence>
<dbReference type="OrthoDB" id="9793035at2"/>
<feature type="region of interest" description="Disordered" evidence="11">
    <location>
        <begin position="1"/>
        <end position="20"/>
    </location>
</feature>
<evidence type="ECO:0000259" key="13">
    <source>
        <dbReference type="Pfam" id="PF21447"/>
    </source>
</evidence>
<evidence type="ECO:0000313" key="15">
    <source>
        <dbReference type="Proteomes" id="UP000253769"/>
    </source>
</evidence>
<dbReference type="Pfam" id="PF02541">
    <property type="entry name" value="Ppx-GppA"/>
    <property type="match status" value="1"/>
</dbReference>
<dbReference type="GO" id="GO:0004309">
    <property type="term" value="F:exopolyphosphatase activity"/>
    <property type="evidence" value="ECO:0007669"/>
    <property type="project" value="UniProtKB-EC"/>
</dbReference>
<feature type="domain" description="Ppx/GppA phosphatase N-terminal" evidence="12">
    <location>
        <begin position="42"/>
        <end position="324"/>
    </location>
</feature>
<dbReference type="AlphaFoldDB" id="A0A369WMQ5"/>
<evidence type="ECO:0000256" key="9">
    <source>
        <dbReference type="ARBA" id="ARBA00023136"/>
    </source>
</evidence>
<evidence type="ECO:0000256" key="3">
    <source>
        <dbReference type="ARBA" id="ARBA00007125"/>
    </source>
</evidence>
<dbReference type="PIRSF" id="PIRSF001267">
    <property type="entry name" value="Pyrophosphatase_GppA_Ppx"/>
    <property type="match status" value="1"/>
</dbReference>
<dbReference type="SUPFAM" id="SSF109604">
    <property type="entry name" value="HD-domain/PDEase-like"/>
    <property type="match status" value="1"/>
</dbReference>
<proteinExistence type="inferred from homology"/>
<dbReference type="SUPFAM" id="SSF53067">
    <property type="entry name" value="Actin-like ATPase domain"/>
    <property type="match status" value="2"/>
</dbReference>
<dbReference type="GO" id="GO:0006798">
    <property type="term" value="P:polyphosphate catabolic process"/>
    <property type="evidence" value="ECO:0007669"/>
    <property type="project" value="TreeGrafter"/>
</dbReference>
<evidence type="ECO:0000256" key="10">
    <source>
        <dbReference type="ARBA" id="ARBA00047607"/>
    </source>
</evidence>
<dbReference type="EMBL" id="QQOH01000002">
    <property type="protein sequence ID" value="RDE22493.1"/>
    <property type="molecule type" value="Genomic_DNA"/>
</dbReference>
<dbReference type="PANTHER" id="PTHR30005:SF14">
    <property type="entry name" value="EXOPOLYPHOSPHATASE"/>
    <property type="match status" value="1"/>
</dbReference>
<comment type="catalytic activity">
    <reaction evidence="10">
        <text>[phosphate](n) + H2O = [phosphate](n-1) + phosphate + H(+)</text>
        <dbReference type="Rhea" id="RHEA:21528"/>
        <dbReference type="Rhea" id="RHEA-COMP:9859"/>
        <dbReference type="Rhea" id="RHEA-COMP:14279"/>
        <dbReference type="ChEBI" id="CHEBI:15377"/>
        <dbReference type="ChEBI" id="CHEBI:15378"/>
        <dbReference type="ChEBI" id="CHEBI:16838"/>
        <dbReference type="ChEBI" id="CHEBI:43474"/>
        <dbReference type="EC" id="3.6.1.11"/>
    </reaction>
</comment>
<feature type="compositionally biased region" description="Basic and acidic residues" evidence="11">
    <location>
        <begin position="11"/>
        <end position="20"/>
    </location>
</feature>
<evidence type="ECO:0000256" key="8">
    <source>
        <dbReference type="ARBA" id="ARBA00022801"/>
    </source>
</evidence>
<protein>
    <recommendedName>
        <fullName evidence="6">Exopolyphosphatase</fullName>
        <ecNumber evidence="5">3.6.1.11</ecNumber>
    </recommendedName>
</protein>
<dbReference type="FunFam" id="3.30.420.150:FF:000001">
    <property type="entry name" value="Guanosine-5'-triphosphate,3'-diphosphate pyrophosphatase"/>
    <property type="match status" value="1"/>
</dbReference>
<comment type="subcellular location">
    <subcellularLocation>
        <location evidence="2">Cell membrane</location>
        <topology evidence="2">Peripheral membrane protein</topology>
    </subcellularLocation>
</comment>
<comment type="cofactor">
    <cofactor evidence="1">
        <name>Mg(2+)</name>
        <dbReference type="ChEBI" id="CHEBI:18420"/>
    </cofactor>
</comment>
<dbReference type="InterPro" id="IPR022371">
    <property type="entry name" value="Exopolyphosphatase"/>
</dbReference>
<keyword evidence="9" id="KW-0472">Membrane</keyword>
<dbReference type="InterPro" id="IPR043129">
    <property type="entry name" value="ATPase_NBD"/>
</dbReference>
<dbReference type="InterPro" id="IPR048950">
    <property type="entry name" value="Ppx_GppA_C"/>
</dbReference>
<dbReference type="InterPro" id="IPR050273">
    <property type="entry name" value="GppA/Ppx_hydrolase"/>
</dbReference>
<evidence type="ECO:0000256" key="4">
    <source>
        <dbReference type="ARBA" id="ARBA00011738"/>
    </source>
</evidence>
<comment type="similarity">
    <text evidence="3">Belongs to the GppA/Ppx family.</text>
</comment>
<dbReference type="InterPro" id="IPR030673">
    <property type="entry name" value="PyroPPase_GppA_Ppx"/>
</dbReference>
<gene>
    <name evidence="14" type="primary">ppx</name>
    <name evidence="14" type="ORF">DV711_07775</name>
</gene>
<dbReference type="Gene3D" id="1.10.3210.10">
    <property type="entry name" value="Hypothetical protein af1432"/>
    <property type="match status" value="1"/>
</dbReference>
<evidence type="ECO:0000256" key="7">
    <source>
        <dbReference type="ARBA" id="ARBA00022475"/>
    </source>
</evidence>
<feature type="compositionally biased region" description="Polar residues" evidence="11">
    <location>
        <begin position="1"/>
        <end position="10"/>
    </location>
</feature>
<evidence type="ECO:0000256" key="11">
    <source>
        <dbReference type="SAM" id="MobiDB-lite"/>
    </source>
</evidence>
<dbReference type="Gene3D" id="3.30.420.150">
    <property type="entry name" value="Exopolyphosphatase. Domain 2"/>
    <property type="match status" value="1"/>
</dbReference>
<keyword evidence="8 14" id="KW-0378">Hydrolase</keyword>
<dbReference type="GO" id="GO:0005886">
    <property type="term" value="C:plasma membrane"/>
    <property type="evidence" value="ECO:0007669"/>
    <property type="project" value="UniProtKB-SubCell"/>
</dbReference>
<reference evidence="14 15" key="1">
    <citation type="submission" date="2018-07" db="EMBL/GenBank/DDBJ databases">
        <title>Motiliproteus coralliicola sp. nov., a bacterium isolated from Coral.</title>
        <authorList>
            <person name="Wang G."/>
        </authorList>
    </citation>
    <scope>NUCLEOTIDE SEQUENCE [LARGE SCALE GENOMIC DNA]</scope>
    <source>
        <strain evidence="14 15">C34</strain>
    </source>
</reference>
<dbReference type="Gene3D" id="3.30.420.40">
    <property type="match status" value="1"/>
</dbReference>
<sequence length="514" mass="58653">MTDPSLSRSNGDTDSHHPELDHDQLSTQYAAIDLGSNSFHLIVARLVQDELQPIDRMGEKVQLAAGLDSDRQLSEEAQQRGIACLELFAQRVAGIPREQIRIVGTNTLRAARNRMDFIELAEQLFDCPVEIISGREEARLVYLGVAHSLADDDERRLVIDIGGGSTELIIGQRFSPVELESLHMGCVSYTRRFFANGKLSNKNFKRAIHAAHLELLTLRKRYRKLGWQDAVASSGTAKALLRLCQFDPTGPQHLTLLNLKKLQQMLQEFDSVDAIEFEQLKPQRARVLPGGLAILIAIFEALKISELRYSDGALREGLLYDLVGRRRHEDVRERTISAMMQRYHIDADHAAAVEQTALECLAQTPFDTDRYRSLISWAARLHEAGLAISHSQFQKHGAYLVEHSDLMGFSQREQLQLALLVRGHRRKLPLLELERFRPMRRQVLLALCTILRLAVLLNQTRLPEQVPSVKLKFREDRMKLKFPEGWLDEHPLTRTNLEQEADYLQQIDYPLLFK</sequence>
<evidence type="ECO:0000256" key="2">
    <source>
        <dbReference type="ARBA" id="ARBA00004202"/>
    </source>
</evidence>
<evidence type="ECO:0000256" key="5">
    <source>
        <dbReference type="ARBA" id="ARBA00012451"/>
    </source>
</evidence>
<dbReference type="InterPro" id="IPR003695">
    <property type="entry name" value="Ppx_GppA_N"/>
</dbReference>
<name>A0A369WMQ5_9GAMM</name>
<dbReference type="FunFam" id="3.30.420.40:FF:000023">
    <property type="entry name" value="Guanosine-5'-triphosphate,3'-diphosphate pyrophosphatase"/>
    <property type="match status" value="1"/>
</dbReference>
<dbReference type="Pfam" id="PF21447">
    <property type="entry name" value="Ppx-GppA_III"/>
    <property type="match status" value="1"/>
</dbReference>
<dbReference type="CDD" id="cd24053">
    <property type="entry name" value="ASKHA_NBD_EcPPX-GppA-like"/>
    <property type="match status" value="1"/>
</dbReference>
<accession>A0A369WMQ5</accession>
<dbReference type="PANTHER" id="PTHR30005">
    <property type="entry name" value="EXOPOLYPHOSPHATASE"/>
    <property type="match status" value="1"/>
</dbReference>
<dbReference type="NCBIfam" id="TIGR03706">
    <property type="entry name" value="exo_poly_only"/>
    <property type="match status" value="1"/>
</dbReference>
<keyword evidence="7" id="KW-1003">Cell membrane</keyword>
<evidence type="ECO:0000256" key="1">
    <source>
        <dbReference type="ARBA" id="ARBA00001946"/>
    </source>
</evidence>
<organism evidence="14 15">
    <name type="scientific">Motiliproteus coralliicola</name>
    <dbReference type="NCBI Taxonomy" id="2283196"/>
    <lineage>
        <taxon>Bacteria</taxon>
        <taxon>Pseudomonadati</taxon>
        <taxon>Pseudomonadota</taxon>
        <taxon>Gammaproteobacteria</taxon>
        <taxon>Oceanospirillales</taxon>
        <taxon>Oceanospirillaceae</taxon>
        <taxon>Motiliproteus</taxon>
    </lineage>
</organism>
<evidence type="ECO:0000259" key="12">
    <source>
        <dbReference type="Pfam" id="PF02541"/>
    </source>
</evidence>